<evidence type="ECO:0000313" key="2">
    <source>
        <dbReference type="EMBL" id="MCW1931103.1"/>
    </source>
</evidence>
<dbReference type="Proteomes" id="UP001208938">
    <property type="component" value="Unassembled WGS sequence"/>
</dbReference>
<sequence>MFAFLPEDIQRGLDAATKRAQRKSARLSVHVGDVAYPILRLSETGFAVDATRIPPLRGFVDVFDGPRHISRALIIAASEDSGEMTYEFKSETLIGQPPIRDYVDDRPTNAGYLPSPV</sequence>
<evidence type="ECO:0000313" key="3">
    <source>
        <dbReference type="Proteomes" id="UP001208938"/>
    </source>
</evidence>
<dbReference type="RefSeq" id="WP_264504253.1">
    <property type="nucleotide sequence ID" value="NZ_JAPDFL010000001.1"/>
</dbReference>
<dbReference type="EMBL" id="JAPDFL010000001">
    <property type="protein sequence ID" value="MCW1931103.1"/>
    <property type="molecule type" value="Genomic_DNA"/>
</dbReference>
<keyword evidence="3" id="KW-1185">Reference proteome</keyword>
<evidence type="ECO:0008006" key="4">
    <source>
        <dbReference type="Google" id="ProtNLM"/>
    </source>
</evidence>
<comment type="caution">
    <text evidence="2">The sequence shown here is derived from an EMBL/GenBank/DDBJ whole genome shotgun (WGS) entry which is preliminary data.</text>
</comment>
<name>A0ABT3GU94_9RHOB</name>
<organism evidence="2 3">
    <name type="scientific">Pararhodobacter zhoushanensis</name>
    <dbReference type="NCBI Taxonomy" id="2479545"/>
    <lineage>
        <taxon>Bacteria</taxon>
        <taxon>Pseudomonadati</taxon>
        <taxon>Pseudomonadota</taxon>
        <taxon>Alphaproteobacteria</taxon>
        <taxon>Rhodobacterales</taxon>
        <taxon>Paracoccaceae</taxon>
        <taxon>Pararhodobacter</taxon>
    </lineage>
</organism>
<accession>A0ABT3GU94</accession>
<protein>
    <recommendedName>
        <fullName evidence="4">PilZ domain-containing protein</fullName>
    </recommendedName>
</protein>
<evidence type="ECO:0000256" key="1">
    <source>
        <dbReference type="SAM" id="MobiDB-lite"/>
    </source>
</evidence>
<gene>
    <name evidence="2" type="ORF">OKW52_02165</name>
</gene>
<proteinExistence type="predicted"/>
<reference evidence="2 3" key="1">
    <citation type="submission" date="2022-10" db="EMBL/GenBank/DDBJ databases">
        <title>Pararhodobacter sp. nov., isolated from marine algae.</title>
        <authorList>
            <person name="Choi B.J."/>
            <person name="Kim J.M."/>
            <person name="Lee J.K."/>
            <person name="Choi D.G."/>
            <person name="Jeon C.O."/>
        </authorList>
    </citation>
    <scope>NUCLEOTIDE SEQUENCE [LARGE SCALE GENOMIC DNA]</scope>
    <source>
        <strain evidence="2 3">ZQ420</strain>
    </source>
</reference>
<feature type="region of interest" description="Disordered" evidence="1">
    <location>
        <begin position="97"/>
        <end position="117"/>
    </location>
</feature>